<evidence type="ECO:0000313" key="2">
    <source>
        <dbReference type="EMBL" id="SDM81109.1"/>
    </source>
</evidence>
<feature type="domain" description="DUF2007" evidence="1">
    <location>
        <begin position="8"/>
        <end position="70"/>
    </location>
</feature>
<dbReference type="RefSeq" id="WP_089894314.1">
    <property type="nucleotide sequence ID" value="NZ_FNGV01000015.1"/>
</dbReference>
<reference evidence="2 3" key="1">
    <citation type="submission" date="2016-10" db="EMBL/GenBank/DDBJ databases">
        <authorList>
            <person name="de Groot N.N."/>
        </authorList>
    </citation>
    <scope>NUCLEOTIDE SEQUENCE [LARGE SCALE GENOMIC DNA]</scope>
    <source>
        <strain evidence="2 3">DSM 19886</strain>
    </source>
</reference>
<proteinExistence type="predicted"/>
<dbReference type="Pfam" id="PF09413">
    <property type="entry name" value="DUF2007"/>
    <property type="match status" value="1"/>
</dbReference>
<protein>
    <submittedName>
        <fullName evidence="2">Putative signal transducing protein</fullName>
    </submittedName>
</protein>
<accession>A0A1G9W9H9</accession>
<dbReference type="Proteomes" id="UP000199440">
    <property type="component" value="Unassembled WGS sequence"/>
</dbReference>
<keyword evidence="3" id="KW-1185">Reference proteome</keyword>
<dbReference type="OrthoDB" id="1149279at2"/>
<organism evidence="2 3">
    <name type="scientific">Kriegella aquimaris</name>
    <dbReference type="NCBI Taxonomy" id="192904"/>
    <lineage>
        <taxon>Bacteria</taxon>
        <taxon>Pseudomonadati</taxon>
        <taxon>Bacteroidota</taxon>
        <taxon>Flavobacteriia</taxon>
        <taxon>Flavobacteriales</taxon>
        <taxon>Flavobacteriaceae</taxon>
        <taxon>Kriegella</taxon>
    </lineage>
</organism>
<sequence length="73" mass="8012">MDQHYKRIFTGNSIMAQRIVEKLQEIGITPVVKDESKSALLAGFASAMQGDQELYVNGDEAEEALKIVASVLD</sequence>
<dbReference type="AlphaFoldDB" id="A0A1G9W9H9"/>
<evidence type="ECO:0000313" key="3">
    <source>
        <dbReference type="Proteomes" id="UP000199440"/>
    </source>
</evidence>
<evidence type="ECO:0000259" key="1">
    <source>
        <dbReference type="Pfam" id="PF09413"/>
    </source>
</evidence>
<dbReference type="STRING" id="192904.SAMN04488514_11514"/>
<dbReference type="InterPro" id="IPR018551">
    <property type="entry name" value="DUF2007"/>
</dbReference>
<dbReference type="EMBL" id="FNGV01000015">
    <property type="protein sequence ID" value="SDM81109.1"/>
    <property type="molecule type" value="Genomic_DNA"/>
</dbReference>
<gene>
    <name evidence="2" type="ORF">SAMN04488514_11514</name>
</gene>
<name>A0A1G9W9H9_9FLAO</name>